<proteinExistence type="predicted"/>
<evidence type="ECO:0000259" key="8">
    <source>
        <dbReference type="PROSITE" id="PS50850"/>
    </source>
</evidence>
<feature type="transmembrane region" description="Helical" evidence="7">
    <location>
        <begin position="315"/>
        <end position="342"/>
    </location>
</feature>
<feature type="transmembrane region" description="Helical" evidence="7">
    <location>
        <begin position="349"/>
        <end position="368"/>
    </location>
</feature>
<dbReference type="FunFam" id="1.20.1250.20:FF:000409">
    <property type="entry name" value="MFS general substrate transporter"/>
    <property type="match status" value="1"/>
</dbReference>
<dbReference type="Pfam" id="PF07690">
    <property type="entry name" value="MFS_1"/>
    <property type="match status" value="1"/>
</dbReference>
<dbReference type="InterPro" id="IPR020846">
    <property type="entry name" value="MFS_dom"/>
</dbReference>
<keyword evidence="4 7" id="KW-1133">Transmembrane helix</keyword>
<dbReference type="PANTHER" id="PTHR43791:SF47">
    <property type="entry name" value="MAJOR FACILITATOR SUPERFAMILY (MFS) PROFILE DOMAIN-CONTAINING PROTEIN-RELATED"/>
    <property type="match status" value="1"/>
</dbReference>
<dbReference type="GO" id="GO:0022857">
    <property type="term" value="F:transmembrane transporter activity"/>
    <property type="evidence" value="ECO:0007669"/>
    <property type="project" value="InterPro"/>
</dbReference>
<evidence type="ECO:0000256" key="6">
    <source>
        <dbReference type="SAM" id="MobiDB-lite"/>
    </source>
</evidence>
<evidence type="ECO:0000256" key="2">
    <source>
        <dbReference type="ARBA" id="ARBA00022448"/>
    </source>
</evidence>
<evidence type="ECO:0000256" key="5">
    <source>
        <dbReference type="ARBA" id="ARBA00023136"/>
    </source>
</evidence>
<feature type="transmembrane region" description="Helical" evidence="7">
    <location>
        <begin position="374"/>
        <end position="396"/>
    </location>
</feature>
<dbReference type="AlphaFoldDB" id="A0A2B7ZQE5"/>
<protein>
    <submittedName>
        <fullName evidence="9">WD repeat-containing protein 48</fullName>
    </submittedName>
</protein>
<dbReference type="InterPro" id="IPR011701">
    <property type="entry name" value="MFS"/>
</dbReference>
<name>A0A2B7ZQE5_9EURO</name>
<reference evidence="9 10" key="1">
    <citation type="submission" date="2017-10" db="EMBL/GenBank/DDBJ databases">
        <title>Comparative genomics in systemic dimorphic fungi from Ajellomycetaceae.</title>
        <authorList>
            <person name="Munoz J.F."/>
            <person name="Mcewen J.G."/>
            <person name="Clay O.K."/>
            <person name="Cuomo C.A."/>
        </authorList>
    </citation>
    <scope>NUCLEOTIDE SEQUENCE [LARGE SCALE GENOMIC DNA]</scope>
    <source>
        <strain evidence="9 10">UAMH4076</strain>
    </source>
</reference>
<dbReference type="FunFam" id="1.20.1250.20:FF:000018">
    <property type="entry name" value="MFS transporter permease"/>
    <property type="match status" value="1"/>
</dbReference>
<dbReference type="PROSITE" id="PS50850">
    <property type="entry name" value="MFS"/>
    <property type="match status" value="1"/>
</dbReference>
<evidence type="ECO:0000256" key="4">
    <source>
        <dbReference type="ARBA" id="ARBA00022989"/>
    </source>
</evidence>
<feature type="transmembrane region" description="Helical" evidence="7">
    <location>
        <begin position="177"/>
        <end position="196"/>
    </location>
</feature>
<feature type="region of interest" description="Disordered" evidence="6">
    <location>
        <begin position="1"/>
        <end position="20"/>
    </location>
</feature>
<evidence type="ECO:0000313" key="9">
    <source>
        <dbReference type="EMBL" id="PGH35413.1"/>
    </source>
</evidence>
<feature type="transmembrane region" description="Helical" evidence="7">
    <location>
        <begin position="208"/>
        <end position="230"/>
    </location>
</feature>
<feature type="transmembrane region" description="Helical" evidence="7">
    <location>
        <begin position="115"/>
        <end position="134"/>
    </location>
</feature>
<dbReference type="InterPro" id="IPR036259">
    <property type="entry name" value="MFS_trans_sf"/>
</dbReference>
<comment type="subcellular location">
    <subcellularLocation>
        <location evidence="1">Membrane</location>
        <topology evidence="1">Multi-pass membrane protein</topology>
    </subcellularLocation>
</comment>
<dbReference type="EMBL" id="PDND01000022">
    <property type="protein sequence ID" value="PGH35413.1"/>
    <property type="molecule type" value="Genomic_DNA"/>
</dbReference>
<feature type="transmembrane region" description="Helical" evidence="7">
    <location>
        <begin position="441"/>
        <end position="464"/>
    </location>
</feature>
<dbReference type="SUPFAM" id="SSF103473">
    <property type="entry name" value="MFS general substrate transporter"/>
    <property type="match status" value="1"/>
</dbReference>
<feature type="transmembrane region" description="Helical" evidence="7">
    <location>
        <begin position="284"/>
        <end position="309"/>
    </location>
</feature>
<organism evidence="9 10">
    <name type="scientific">[Emmonsia] crescens</name>
    <dbReference type="NCBI Taxonomy" id="73230"/>
    <lineage>
        <taxon>Eukaryota</taxon>
        <taxon>Fungi</taxon>
        <taxon>Dikarya</taxon>
        <taxon>Ascomycota</taxon>
        <taxon>Pezizomycotina</taxon>
        <taxon>Eurotiomycetes</taxon>
        <taxon>Eurotiomycetidae</taxon>
        <taxon>Onygenales</taxon>
        <taxon>Ajellomycetaceae</taxon>
        <taxon>Emergomyces</taxon>
    </lineage>
</organism>
<keyword evidence="5 7" id="KW-0472">Membrane</keyword>
<feature type="transmembrane region" description="Helical" evidence="7">
    <location>
        <begin position="84"/>
        <end position="103"/>
    </location>
</feature>
<feature type="transmembrane region" description="Helical" evidence="7">
    <location>
        <begin position="408"/>
        <end position="429"/>
    </location>
</feature>
<feature type="compositionally biased region" description="Basic and acidic residues" evidence="6">
    <location>
        <begin position="9"/>
        <end position="20"/>
    </location>
</feature>
<keyword evidence="3 7" id="KW-0812">Transmembrane</keyword>
<dbReference type="PANTHER" id="PTHR43791">
    <property type="entry name" value="PERMEASE-RELATED"/>
    <property type="match status" value="1"/>
</dbReference>
<accession>A0A2B7ZQE5</accession>
<comment type="caution">
    <text evidence="9">The sequence shown here is derived from an EMBL/GenBank/DDBJ whole genome shotgun (WGS) entry which is preliminary data.</text>
</comment>
<dbReference type="Proteomes" id="UP000226031">
    <property type="component" value="Unassembled WGS sequence"/>
</dbReference>
<sequence>MVTTTMSSSDEKLPSDQTMDKSKIEEESAEMFTPKEAAAIRRRIDFRLIPALGLMYGISLMDRKNVSNAAIAGMRVDLDLLEGYRYSLITLSFFITYVIFQPPMTVLCRKVGPRLFLPGICLAWGIVIVCFGFSNNWTTMMGLRLLLGLLEAGYFPGTIYLLSTWYLKFEVARRYSVFYLIGSMASALSGILAYGIMQMEGVQGVRGWRWIFIIEGVITIAIALFGYLFIVRFPDEEQKRPSFRFLKPEECQFIVERLDKDRGDVQPEPFNLIKFLKPAGEIEIWGFAFIFFCITTVTYSFSFFLPIILKDNLGFSMAASQCLIAPPYAFSAILMFTTAWFADRLQLRAPFIILNSLISLIGLPIVGFHPNPAVRYFGVFIGVAGVNACVPLVMAYQANNIKGQWKRAFCSATLTGFGGIGGIAGSLVFRTQDRPSYTPGIIATMVACILIIITTCLMTVYFRWQNKKADRGEKIICDDPEFRYTL</sequence>
<feature type="transmembrane region" description="Helical" evidence="7">
    <location>
        <begin position="146"/>
        <end position="165"/>
    </location>
</feature>
<dbReference type="VEuPathDB" id="FungiDB:EMCG_04956"/>
<dbReference type="STRING" id="73230.A0A2B7ZQE5"/>
<keyword evidence="10" id="KW-1185">Reference proteome</keyword>
<dbReference type="Gene3D" id="1.20.1250.20">
    <property type="entry name" value="MFS general substrate transporter like domains"/>
    <property type="match status" value="2"/>
</dbReference>
<evidence type="ECO:0000256" key="7">
    <source>
        <dbReference type="SAM" id="Phobius"/>
    </source>
</evidence>
<gene>
    <name evidence="9" type="ORF">GX50_01751</name>
</gene>
<evidence type="ECO:0000313" key="10">
    <source>
        <dbReference type="Proteomes" id="UP000226031"/>
    </source>
</evidence>
<evidence type="ECO:0000256" key="3">
    <source>
        <dbReference type="ARBA" id="ARBA00022692"/>
    </source>
</evidence>
<evidence type="ECO:0000256" key="1">
    <source>
        <dbReference type="ARBA" id="ARBA00004141"/>
    </source>
</evidence>
<feature type="domain" description="Major facilitator superfamily (MFS) profile" evidence="8">
    <location>
        <begin position="48"/>
        <end position="467"/>
    </location>
</feature>
<keyword evidence="2" id="KW-0813">Transport</keyword>
<dbReference type="GO" id="GO:0016020">
    <property type="term" value="C:membrane"/>
    <property type="evidence" value="ECO:0007669"/>
    <property type="project" value="UniProtKB-SubCell"/>
</dbReference>